<accession>A0A3M7RXM3</accession>
<keyword evidence="2" id="KW-1185">Reference proteome</keyword>
<sequence>MVNFNRENQCRPNKVSLTRLCYFRHHPVFIFMELCGILLENINRQSICAPGMIRALTDRSACSSRTLVQSVKKSLANDHSEKMVDVMCLLTLFDLN</sequence>
<name>A0A3M7RXM3_BRAPC</name>
<dbReference type="Proteomes" id="UP000276133">
    <property type="component" value="Unassembled WGS sequence"/>
</dbReference>
<dbReference type="AlphaFoldDB" id="A0A3M7RXM3"/>
<gene>
    <name evidence="1" type="ORF">BpHYR1_017567</name>
</gene>
<proteinExistence type="predicted"/>
<reference evidence="1 2" key="1">
    <citation type="journal article" date="2018" name="Sci. Rep.">
        <title>Genomic signatures of local adaptation to the degree of environmental predictability in rotifers.</title>
        <authorList>
            <person name="Franch-Gras L."/>
            <person name="Hahn C."/>
            <person name="Garcia-Roger E.M."/>
            <person name="Carmona M.J."/>
            <person name="Serra M."/>
            <person name="Gomez A."/>
        </authorList>
    </citation>
    <scope>NUCLEOTIDE SEQUENCE [LARGE SCALE GENOMIC DNA]</scope>
    <source>
        <strain evidence="1">HYR1</strain>
    </source>
</reference>
<evidence type="ECO:0000313" key="1">
    <source>
        <dbReference type="EMBL" id="RNA28095.1"/>
    </source>
</evidence>
<comment type="caution">
    <text evidence="1">The sequence shown here is derived from an EMBL/GenBank/DDBJ whole genome shotgun (WGS) entry which is preliminary data.</text>
</comment>
<organism evidence="1 2">
    <name type="scientific">Brachionus plicatilis</name>
    <name type="common">Marine rotifer</name>
    <name type="synonym">Brachionus muelleri</name>
    <dbReference type="NCBI Taxonomy" id="10195"/>
    <lineage>
        <taxon>Eukaryota</taxon>
        <taxon>Metazoa</taxon>
        <taxon>Spiralia</taxon>
        <taxon>Gnathifera</taxon>
        <taxon>Rotifera</taxon>
        <taxon>Eurotatoria</taxon>
        <taxon>Monogononta</taxon>
        <taxon>Pseudotrocha</taxon>
        <taxon>Ploima</taxon>
        <taxon>Brachionidae</taxon>
        <taxon>Brachionus</taxon>
    </lineage>
</organism>
<protein>
    <submittedName>
        <fullName evidence="1">Uncharacterized protein</fullName>
    </submittedName>
</protein>
<dbReference type="EMBL" id="REGN01002437">
    <property type="protein sequence ID" value="RNA28095.1"/>
    <property type="molecule type" value="Genomic_DNA"/>
</dbReference>
<evidence type="ECO:0000313" key="2">
    <source>
        <dbReference type="Proteomes" id="UP000276133"/>
    </source>
</evidence>